<dbReference type="GeneID" id="93666350"/>
<dbReference type="OrthoDB" id="8041036at2"/>
<reference evidence="1 3" key="1">
    <citation type="submission" date="2015-04" db="EMBL/GenBank/DDBJ databases">
        <title>Draft genome sequence of Rathayibacter toxicus strain FH-142 (AKA 70134 or CS 32), a Western Australian isolate.</title>
        <authorList>
            <consortium name="Consortium for Microbial Forensics and Genomics (microFORGE)"/>
            <person name="Knight B.M."/>
            <person name="Roberts D.P."/>
            <person name="Lin D."/>
            <person name="Hari K."/>
            <person name="Fletcher J."/>
            <person name="Melcher U."/>
            <person name="Blagden T."/>
            <person name="Luster D.G."/>
            <person name="Sechler A.J."/>
            <person name="Schneider W.L."/>
            <person name="Winegar R.A."/>
        </authorList>
    </citation>
    <scope>NUCLEOTIDE SEQUENCE [LARGE SCALE GENOMIC DNA]</scope>
    <source>
        <strain evidence="1 3">FH142</strain>
    </source>
</reference>
<evidence type="ECO:0000313" key="3">
    <source>
        <dbReference type="Proteomes" id="UP000052979"/>
    </source>
</evidence>
<dbReference type="EMBL" id="PSWU01000013">
    <property type="protein sequence ID" value="PPI13976.1"/>
    <property type="molecule type" value="Genomic_DNA"/>
</dbReference>
<dbReference type="Proteomes" id="UP000052979">
    <property type="component" value="Unassembled WGS sequence"/>
</dbReference>
<dbReference type="PATRIC" id="fig|145458.7.peg.2268"/>
<reference evidence="2 4" key="2">
    <citation type="submission" date="2018-02" db="EMBL/GenBank/DDBJ databases">
        <title>Bacteriophage NCPPB3778 and a type I-E CRISPR drive the evolution of the US Biological Select Agent, Rathayibacter toxicus.</title>
        <authorList>
            <person name="Davis E.W.II."/>
            <person name="Tabima J.F."/>
            <person name="Weisberg A.J."/>
            <person name="Lopes L.D."/>
            <person name="Wiseman M.S."/>
            <person name="Wiseman M.S."/>
            <person name="Pupko T."/>
            <person name="Belcher M.S."/>
            <person name="Sechler A.J."/>
            <person name="Tancos M.A."/>
            <person name="Schroeder B.K."/>
            <person name="Murray T.D."/>
            <person name="Luster D.G."/>
            <person name="Schneider W.L."/>
            <person name="Rogers E."/>
            <person name="Andreote F.D."/>
            <person name="Grunwald N.J."/>
            <person name="Putnam M.L."/>
            <person name="Chang J.H."/>
        </authorList>
    </citation>
    <scope>NUCLEOTIDE SEQUENCE [LARGE SCALE GENOMIC DNA]</scope>
    <source>
        <strain evidence="2 4">FH99</strain>
    </source>
</reference>
<dbReference type="KEGG" id="rtx:TI83_10010"/>
<accession>A0A0C5BU32</accession>
<sequence>MNGWKLLEFNVASDLGGVERSVESAGAAQSSPLTGALDTLSMLGKALRTRSEQLGLSTEAISIVVGSDCSPGLAEMLRSLSGPWWRQW</sequence>
<comment type="caution">
    <text evidence="1">The sequence shown here is derived from an EMBL/GenBank/DDBJ whole genome shotgun (WGS) entry which is preliminary data.</text>
</comment>
<proteinExistence type="predicted"/>
<evidence type="ECO:0000313" key="2">
    <source>
        <dbReference type="EMBL" id="PPI13976.1"/>
    </source>
</evidence>
<evidence type="ECO:0000313" key="4">
    <source>
        <dbReference type="Proteomes" id="UP000237966"/>
    </source>
</evidence>
<dbReference type="Proteomes" id="UP000237966">
    <property type="component" value="Unassembled WGS sequence"/>
</dbReference>
<gene>
    <name evidence="2" type="ORF">C5C51_09810</name>
    <name evidence="1" type="ORF">VT73_07220</name>
</gene>
<dbReference type="RefSeq" id="WP_027692327.1">
    <property type="nucleotide sequence ID" value="NZ_CP010848.1"/>
</dbReference>
<dbReference type="KEGG" id="rtc:APU90_07055"/>
<dbReference type="AlphaFoldDB" id="A0A0C5BU32"/>
<evidence type="ECO:0000313" key="1">
    <source>
        <dbReference type="EMBL" id="KKM44917.1"/>
    </source>
</evidence>
<name>A0A0C5BU32_9MICO</name>
<organism evidence="1 3">
    <name type="scientific">Rathayibacter toxicus</name>
    <dbReference type="NCBI Taxonomy" id="145458"/>
    <lineage>
        <taxon>Bacteria</taxon>
        <taxon>Bacillati</taxon>
        <taxon>Actinomycetota</taxon>
        <taxon>Actinomycetes</taxon>
        <taxon>Micrococcales</taxon>
        <taxon>Microbacteriaceae</taxon>
        <taxon>Rathayibacter</taxon>
    </lineage>
</organism>
<protein>
    <submittedName>
        <fullName evidence="1">Uncharacterized protein</fullName>
    </submittedName>
</protein>
<dbReference type="STRING" id="145458.APU90_07055"/>
<keyword evidence="3" id="KW-1185">Reference proteome</keyword>
<dbReference type="EMBL" id="LBFI01000049">
    <property type="protein sequence ID" value="KKM44917.1"/>
    <property type="molecule type" value="Genomic_DNA"/>
</dbReference>